<dbReference type="RefSeq" id="WP_212508115.1">
    <property type="nucleotide sequence ID" value="NZ_CP060696.1"/>
</dbReference>
<feature type="transmembrane region" description="Helical" evidence="1">
    <location>
        <begin position="259"/>
        <end position="277"/>
    </location>
</feature>
<feature type="transmembrane region" description="Helical" evidence="1">
    <location>
        <begin position="77"/>
        <end position="98"/>
    </location>
</feature>
<evidence type="ECO:0000256" key="1">
    <source>
        <dbReference type="SAM" id="Phobius"/>
    </source>
</evidence>
<sequence>MIGINAFFAVEMLNQHTVYYWDQADYWRKTIEASQMLTTRPRMLLNNVYASVNTVDYNLVIPLVLSLPTKIFGTSHVVHILLILNFFLLPGAFVISLAAKNSGGAQKVPLPLLFGLTVLTPALLYPVLAGYLDAFSLLVLSLAFSMVMGKEIFTFKPGRCFCLAVSLILVMLGRRYFCYSVVGLVVAVVCYMVLCTASKQISQKEAHCFGANVWTTAGIAAAVLLLFFRDFIVKAMTNSYAEQYKGYQTGDTLHNFKLFVLYFGILFFVICSADIVVAIMRKDAAYSVSLLVAAFLPTVLLFRVQSMGPHHYYISVLPLLLLQMHLLGCVQDWHRAWKNTAVAAISAVTALNFIFAYVPALHVVRVNNLLGSQRFLPLQRDDMAQLHALCSKVNQVSKASGNGKVYMLSASFRLNYSLLQNVNAPATFQAVPNLYASNEVDLRDGFPKQFLKADVVVVCDPIQYATTPETGRVIGLLAKDILHESKISKNYYQEAAFLLTGNTKACIYRRVKTFGSDELSFLESQFNQIYPQWHLKLT</sequence>
<feature type="transmembrane region" description="Helical" evidence="1">
    <location>
        <begin position="310"/>
        <end position="330"/>
    </location>
</feature>
<evidence type="ECO:0000313" key="3">
    <source>
        <dbReference type="Proteomes" id="UP000516046"/>
    </source>
</evidence>
<dbReference type="EMBL" id="CP060696">
    <property type="protein sequence ID" value="QNO19046.1"/>
    <property type="molecule type" value="Genomic_DNA"/>
</dbReference>
<organism evidence="2 3">
    <name type="scientific">Caproicibacterium amylolyticum</name>
    <dbReference type="NCBI Taxonomy" id="2766537"/>
    <lineage>
        <taxon>Bacteria</taxon>
        <taxon>Bacillati</taxon>
        <taxon>Bacillota</taxon>
        <taxon>Clostridia</taxon>
        <taxon>Eubacteriales</taxon>
        <taxon>Oscillospiraceae</taxon>
        <taxon>Caproicibacterium</taxon>
    </lineage>
</organism>
<dbReference type="AlphaFoldDB" id="A0A7G9WK34"/>
<name>A0A7G9WK34_9FIRM</name>
<feature type="transmembrane region" description="Helical" evidence="1">
    <location>
        <begin position="44"/>
        <end position="65"/>
    </location>
</feature>
<reference evidence="2 3" key="1">
    <citation type="submission" date="2020-08" db="EMBL/GenBank/DDBJ databases">
        <authorList>
            <person name="Ren C."/>
            <person name="Gu Y."/>
            <person name="Xu Y."/>
        </authorList>
    </citation>
    <scope>NUCLEOTIDE SEQUENCE [LARGE SCALE GENOMIC DNA]</scope>
    <source>
        <strain evidence="2 3">LBM18003</strain>
    </source>
</reference>
<keyword evidence="1" id="KW-0472">Membrane</keyword>
<evidence type="ECO:0008006" key="4">
    <source>
        <dbReference type="Google" id="ProtNLM"/>
    </source>
</evidence>
<dbReference type="Proteomes" id="UP000516046">
    <property type="component" value="Chromosome"/>
</dbReference>
<evidence type="ECO:0000313" key="2">
    <source>
        <dbReference type="EMBL" id="QNO19046.1"/>
    </source>
</evidence>
<dbReference type="KEGG" id="caml:H6X83_05340"/>
<feature type="transmembrane region" description="Helical" evidence="1">
    <location>
        <begin position="342"/>
        <end position="364"/>
    </location>
</feature>
<keyword evidence="3" id="KW-1185">Reference proteome</keyword>
<feature type="transmembrane region" description="Helical" evidence="1">
    <location>
        <begin position="179"/>
        <end position="197"/>
    </location>
</feature>
<keyword evidence="1" id="KW-0812">Transmembrane</keyword>
<protein>
    <recommendedName>
        <fullName evidence="4">Glucosyl transferase GtrII</fullName>
    </recommendedName>
</protein>
<feature type="transmembrane region" description="Helical" evidence="1">
    <location>
        <begin position="284"/>
        <end position="304"/>
    </location>
</feature>
<feature type="transmembrane region" description="Helical" evidence="1">
    <location>
        <begin position="110"/>
        <end position="128"/>
    </location>
</feature>
<accession>A0A7G9WK34</accession>
<gene>
    <name evidence="2" type="ORF">H6X83_05340</name>
</gene>
<proteinExistence type="predicted"/>
<feature type="transmembrane region" description="Helical" evidence="1">
    <location>
        <begin position="209"/>
        <end position="228"/>
    </location>
</feature>
<keyword evidence="1" id="KW-1133">Transmembrane helix</keyword>